<comment type="caution">
    <text evidence="18">The sequence shown here is derived from an EMBL/GenBank/DDBJ whole genome shotgun (WGS) entry which is preliminary data.</text>
</comment>
<dbReference type="InterPro" id="IPR029151">
    <property type="entry name" value="Sensor-like_sf"/>
</dbReference>
<evidence type="ECO:0000256" key="10">
    <source>
        <dbReference type="ARBA" id="ARBA00022840"/>
    </source>
</evidence>
<dbReference type="GO" id="GO:0005886">
    <property type="term" value="C:plasma membrane"/>
    <property type="evidence" value="ECO:0007669"/>
    <property type="project" value="UniProtKB-SubCell"/>
</dbReference>
<dbReference type="SUPFAM" id="SSF55785">
    <property type="entry name" value="PYP-like sensor domain (PAS domain)"/>
    <property type="match status" value="3"/>
</dbReference>
<dbReference type="EMBL" id="JAEPWM010000008">
    <property type="protein sequence ID" value="MBK6008140.1"/>
    <property type="molecule type" value="Genomic_DNA"/>
</dbReference>
<dbReference type="GO" id="GO:0000155">
    <property type="term" value="F:phosphorelay sensor kinase activity"/>
    <property type="evidence" value="ECO:0007669"/>
    <property type="project" value="InterPro"/>
</dbReference>
<evidence type="ECO:0000313" key="18">
    <source>
        <dbReference type="EMBL" id="MBK6008140.1"/>
    </source>
</evidence>
<reference evidence="18" key="2">
    <citation type="submission" date="2021-01" db="EMBL/GenBank/DDBJ databases">
        <authorList>
            <person name="Kang M."/>
        </authorList>
    </citation>
    <scope>NUCLEOTIDE SEQUENCE</scope>
    <source>
        <strain evidence="18">KACC 17527</strain>
    </source>
</reference>
<dbReference type="RefSeq" id="WP_201174909.1">
    <property type="nucleotide sequence ID" value="NZ_JAEPWM010000008.1"/>
</dbReference>
<dbReference type="PROSITE" id="PS50112">
    <property type="entry name" value="PAS"/>
    <property type="match status" value="2"/>
</dbReference>
<evidence type="ECO:0000256" key="6">
    <source>
        <dbReference type="ARBA" id="ARBA00022679"/>
    </source>
</evidence>
<dbReference type="InterPro" id="IPR054327">
    <property type="entry name" value="His-kinase-like_sensor"/>
</dbReference>
<evidence type="ECO:0000256" key="11">
    <source>
        <dbReference type="ARBA" id="ARBA00022989"/>
    </source>
</evidence>
<comment type="catalytic activity">
    <reaction evidence="1">
        <text>ATP + protein L-histidine = ADP + protein N-phospho-L-histidine.</text>
        <dbReference type="EC" id="2.7.13.3"/>
    </reaction>
</comment>
<proteinExistence type="predicted"/>
<keyword evidence="5" id="KW-0597">Phosphoprotein</keyword>
<feature type="domain" description="PAC" evidence="17">
    <location>
        <begin position="386"/>
        <end position="438"/>
    </location>
</feature>
<dbReference type="PROSITE" id="PS50109">
    <property type="entry name" value="HIS_KIN"/>
    <property type="match status" value="1"/>
</dbReference>
<keyword evidence="12" id="KW-0902">Two-component regulatory system</keyword>
<evidence type="ECO:0000256" key="2">
    <source>
        <dbReference type="ARBA" id="ARBA00004429"/>
    </source>
</evidence>
<dbReference type="InterPro" id="IPR000700">
    <property type="entry name" value="PAS-assoc_C"/>
</dbReference>
<dbReference type="SMART" id="SM00091">
    <property type="entry name" value="PAS"/>
    <property type="match status" value="2"/>
</dbReference>
<keyword evidence="4" id="KW-1003">Cell membrane</keyword>
<evidence type="ECO:0000256" key="5">
    <source>
        <dbReference type="ARBA" id="ARBA00022553"/>
    </source>
</evidence>
<dbReference type="Proteomes" id="UP000630528">
    <property type="component" value="Unassembled WGS sequence"/>
</dbReference>
<dbReference type="Gene3D" id="3.30.565.10">
    <property type="entry name" value="Histidine kinase-like ATPase, C-terminal domain"/>
    <property type="match status" value="1"/>
</dbReference>
<dbReference type="Pfam" id="PF08447">
    <property type="entry name" value="PAS_3"/>
    <property type="match status" value="3"/>
</dbReference>
<keyword evidence="13" id="KW-0175">Coiled coil</keyword>
<dbReference type="SMART" id="SM00086">
    <property type="entry name" value="PAC"/>
    <property type="match status" value="3"/>
</dbReference>
<keyword evidence="9" id="KW-0418">Kinase</keyword>
<dbReference type="InterPro" id="IPR036097">
    <property type="entry name" value="HisK_dim/P_sf"/>
</dbReference>
<comment type="subcellular location">
    <subcellularLocation>
        <location evidence="2">Cell inner membrane</location>
        <topology evidence="2">Multi-pass membrane protein</topology>
    </subcellularLocation>
</comment>
<dbReference type="InterPro" id="IPR004358">
    <property type="entry name" value="Sig_transdc_His_kin-like_C"/>
</dbReference>
<dbReference type="PANTHER" id="PTHR43304">
    <property type="entry name" value="PHYTOCHROME-LIKE PROTEIN CPH1"/>
    <property type="match status" value="1"/>
</dbReference>
<evidence type="ECO:0000259" key="15">
    <source>
        <dbReference type="PROSITE" id="PS50109"/>
    </source>
</evidence>
<dbReference type="Gene3D" id="1.10.287.130">
    <property type="match status" value="1"/>
</dbReference>
<evidence type="ECO:0000256" key="13">
    <source>
        <dbReference type="SAM" id="Coils"/>
    </source>
</evidence>
<dbReference type="FunFam" id="3.30.565.10:FF:000006">
    <property type="entry name" value="Sensor histidine kinase WalK"/>
    <property type="match status" value="1"/>
</dbReference>
<evidence type="ECO:0000259" key="16">
    <source>
        <dbReference type="PROSITE" id="PS50112"/>
    </source>
</evidence>
<sequence length="931" mass="103889">MRRAWRDLGAVLAVALLTGALLVFALLYLREAELRSGEELADSLSRVISEQTARTLQSVDQALQLSIVRVESLRQAGKLDETTGPAALREGLQDLQLLRALWIVDRSGRILMDSDPGNVGKDMSDRPYVQAYVRAPQTNFFISPILRSRTTGTWMMSVARPIRDADGSVREVIAGAVEPAYFERLWRGIDLGPSGAVVLYSRDGQLLARSPANEAMLGKDFSSAPIFRDYLPRSPHGTFIRESDIDGVTRMVAYRQLETYPDLVVAVGSSYDEMLAPWRRFAILTAAVWTAAVLVALALTVQLRRQARRSEQTEVRFQQLAQAMPQIVFVAGVTGRVQFINHRWVELTGLDTQEALGTGWRQLVHPADLPAMMKRLRKALSRQREVQFEHRLRYRDGSYRWQLLRAVPVRGPDESLVSWFGTATDIDALKQAEDRLRAQAEQLYMAGRLTRMGHWRADLETERVSLSAEAASLMELPPDSEPTLQEFFATLAPASVDQAVHVLDACVRRGEPFDTELELKSACGRQVWLRSVGEPVRDATGKVVGIQGAQQDITLRVLMMEEIRRLNATLEERIAERTAQLSRQDALFRTLAEQAPLPFWTVDPKGNVTFLSRAWYELAGGAPPKWEGGEWLSLVHPDDQDAVRQNWRRSAAAGEPYTGTRRLRARDGTYHTTSYRAVPVRDEQGQVLLWVGTDTDITDLMANQEALRLANRQLEAFSYSVSHDLQSPLQRVGSYARLLRDELAPVPEGRAHHYLARIQANADEMAQLIEGLLALAHVSELEIIRTPLNLSDMATEILQRLQAENAQRQVQWRVDPGLAAVGDVRLVRSVLENLIGNAWKFSARSPVADLHVGASSEPGVFYVQDNGAGFDMAYADRLFGTFQRLHSPDEFPGTGIGLATVARAVSRHGGRVWARSAPAEGATFFFTLPQA</sequence>
<dbReference type="InterPro" id="IPR035965">
    <property type="entry name" value="PAS-like_dom_sf"/>
</dbReference>
<evidence type="ECO:0000256" key="3">
    <source>
        <dbReference type="ARBA" id="ARBA00012438"/>
    </source>
</evidence>
<feature type="domain" description="Histidine kinase" evidence="15">
    <location>
        <begin position="720"/>
        <end position="931"/>
    </location>
</feature>
<keyword evidence="6" id="KW-0808">Transferase</keyword>
<feature type="domain" description="PAS" evidence="16">
    <location>
        <begin position="313"/>
        <end position="383"/>
    </location>
</feature>
<keyword evidence="7 14" id="KW-0812">Transmembrane</keyword>
<dbReference type="SMART" id="SM00388">
    <property type="entry name" value="HisKA"/>
    <property type="match status" value="1"/>
</dbReference>
<accession>A0A934TWD2</accession>
<protein>
    <recommendedName>
        <fullName evidence="3">histidine kinase</fullName>
        <ecNumber evidence="3">2.7.13.3</ecNumber>
    </recommendedName>
</protein>
<dbReference type="SUPFAM" id="SSF103190">
    <property type="entry name" value="Sensory domain-like"/>
    <property type="match status" value="1"/>
</dbReference>
<keyword evidence="11 14" id="KW-1133">Transmembrane helix</keyword>
<dbReference type="PANTHER" id="PTHR43304:SF1">
    <property type="entry name" value="PAC DOMAIN-CONTAINING PROTEIN"/>
    <property type="match status" value="1"/>
</dbReference>
<dbReference type="Pfam" id="PF00512">
    <property type="entry name" value="HisKA"/>
    <property type="match status" value="1"/>
</dbReference>
<evidence type="ECO:0000256" key="14">
    <source>
        <dbReference type="SAM" id="Phobius"/>
    </source>
</evidence>
<dbReference type="InterPro" id="IPR013655">
    <property type="entry name" value="PAS_fold_3"/>
</dbReference>
<evidence type="ECO:0000256" key="8">
    <source>
        <dbReference type="ARBA" id="ARBA00022741"/>
    </source>
</evidence>
<dbReference type="Pfam" id="PF02518">
    <property type="entry name" value="HATPase_c"/>
    <property type="match status" value="1"/>
</dbReference>
<name>A0A934TWD2_9BURK</name>
<evidence type="ECO:0000256" key="4">
    <source>
        <dbReference type="ARBA" id="ARBA00022475"/>
    </source>
</evidence>
<dbReference type="InterPro" id="IPR003661">
    <property type="entry name" value="HisK_dim/P_dom"/>
</dbReference>
<evidence type="ECO:0000256" key="1">
    <source>
        <dbReference type="ARBA" id="ARBA00000085"/>
    </source>
</evidence>
<evidence type="ECO:0000256" key="7">
    <source>
        <dbReference type="ARBA" id="ARBA00022692"/>
    </source>
</evidence>
<dbReference type="CDD" id="cd12915">
    <property type="entry name" value="PDC2_DGC_like"/>
    <property type="match status" value="1"/>
</dbReference>
<dbReference type="CDD" id="cd00130">
    <property type="entry name" value="PAS"/>
    <property type="match status" value="3"/>
</dbReference>
<keyword evidence="10" id="KW-0067">ATP-binding</keyword>
<dbReference type="Gene3D" id="3.30.450.20">
    <property type="entry name" value="PAS domain"/>
    <property type="match status" value="5"/>
</dbReference>
<dbReference type="InterPro" id="IPR003594">
    <property type="entry name" value="HATPase_dom"/>
</dbReference>
<evidence type="ECO:0000256" key="9">
    <source>
        <dbReference type="ARBA" id="ARBA00022777"/>
    </source>
</evidence>
<reference evidence="18" key="1">
    <citation type="journal article" date="2012" name="J. Microbiol. Biotechnol.">
        <title>Ramlibacter ginsenosidimutans sp. nov., with ginsenoside-converting activity.</title>
        <authorList>
            <person name="Wang L."/>
            <person name="An D.S."/>
            <person name="Kim S.G."/>
            <person name="Jin F.X."/>
            <person name="Kim S.C."/>
            <person name="Lee S.T."/>
            <person name="Im W.T."/>
        </authorList>
    </citation>
    <scope>NUCLEOTIDE SEQUENCE</scope>
    <source>
        <strain evidence="18">KACC 17527</strain>
    </source>
</reference>
<feature type="domain" description="PAS" evidence="16">
    <location>
        <begin position="584"/>
        <end position="654"/>
    </location>
</feature>
<dbReference type="SUPFAM" id="SSF55874">
    <property type="entry name" value="ATPase domain of HSP90 chaperone/DNA topoisomerase II/histidine kinase"/>
    <property type="match status" value="1"/>
</dbReference>
<feature type="domain" description="PAC" evidence="17">
    <location>
        <begin position="513"/>
        <end position="565"/>
    </location>
</feature>
<dbReference type="SUPFAM" id="SSF47384">
    <property type="entry name" value="Homodimeric domain of signal transducing histidine kinase"/>
    <property type="match status" value="1"/>
</dbReference>
<keyword evidence="8" id="KW-0547">Nucleotide-binding</keyword>
<organism evidence="18 19">
    <name type="scientific">Ramlibacter ginsenosidimutans</name>
    <dbReference type="NCBI Taxonomy" id="502333"/>
    <lineage>
        <taxon>Bacteria</taxon>
        <taxon>Pseudomonadati</taxon>
        <taxon>Pseudomonadota</taxon>
        <taxon>Betaproteobacteria</taxon>
        <taxon>Burkholderiales</taxon>
        <taxon>Comamonadaceae</taxon>
        <taxon>Ramlibacter</taxon>
    </lineage>
</organism>
<dbReference type="SMART" id="SM00387">
    <property type="entry name" value="HATPase_c"/>
    <property type="match status" value="1"/>
</dbReference>
<feature type="domain" description="PAC" evidence="17">
    <location>
        <begin position="657"/>
        <end position="709"/>
    </location>
</feature>
<dbReference type="InterPro" id="IPR036890">
    <property type="entry name" value="HATPase_C_sf"/>
</dbReference>
<dbReference type="NCBIfam" id="TIGR00229">
    <property type="entry name" value="sensory_box"/>
    <property type="match status" value="2"/>
</dbReference>
<dbReference type="EC" id="2.7.13.3" evidence="3"/>
<keyword evidence="14" id="KW-0472">Membrane</keyword>
<dbReference type="InterPro" id="IPR005467">
    <property type="entry name" value="His_kinase_dom"/>
</dbReference>
<dbReference type="FunFam" id="3.30.450.20:FF:000099">
    <property type="entry name" value="Sensory box sensor histidine kinase"/>
    <property type="match status" value="2"/>
</dbReference>
<dbReference type="CDD" id="cd00082">
    <property type="entry name" value="HisKA"/>
    <property type="match status" value="1"/>
</dbReference>
<evidence type="ECO:0000313" key="19">
    <source>
        <dbReference type="Proteomes" id="UP000630528"/>
    </source>
</evidence>
<evidence type="ECO:0000256" key="12">
    <source>
        <dbReference type="ARBA" id="ARBA00023012"/>
    </source>
</evidence>
<dbReference type="PROSITE" id="PS50113">
    <property type="entry name" value="PAC"/>
    <property type="match status" value="3"/>
</dbReference>
<dbReference type="InterPro" id="IPR001610">
    <property type="entry name" value="PAC"/>
</dbReference>
<dbReference type="PRINTS" id="PR00344">
    <property type="entry name" value="BCTRLSENSOR"/>
</dbReference>
<dbReference type="CDD" id="cd12914">
    <property type="entry name" value="PDC1_DGC_like"/>
    <property type="match status" value="1"/>
</dbReference>
<dbReference type="InterPro" id="IPR052162">
    <property type="entry name" value="Sensor_kinase/Photoreceptor"/>
</dbReference>
<dbReference type="GO" id="GO:0005524">
    <property type="term" value="F:ATP binding"/>
    <property type="evidence" value="ECO:0007669"/>
    <property type="project" value="UniProtKB-KW"/>
</dbReference>
<dbReference type="AlphaFoldDB" id="A0A934TWD2"/>
<dbReference type="InterPro" id="IPR000014">
    <property type="entry name" value="PAS"/>
</dbReference>
<evidence type="ECO:0000259" key="17">
    <source>
        <dbReference type="PROSITE" id="PS50113"/>
    </source>
</evidence>
<feature type="coiled-coil region" evidence="13">
    <location>
        <begin position="426"/>
        <end position="476"/>
    </location>
</feature>
<gene>
    <name evidence="18" type="ORF">JJB11_18715</name>
</gene>
<feature type="transmembrane region" description="Helical" evidence="14">
    <location>
        <begin position="281"/>
        <end position="301"/>
    </location>
</feature>
<dbReference type="Pfam" id="PF22588">
    <property type="entry name" value="dCache_1_like"/>
    <property type="match status" value="1"/>
</dbReference>
<keyword evidence="19" id="KW-1185">Reference proteome</keyword>